<keyword evidence="7 9" id="KW-0067">ATP-binding</keyword>
<comment type="function">
    <text evidence="9">Catalyzes the formation of acetyl phosphate from acetate and ATP. Can also catalyze the reverse reaction.</text>
</comment>
<comment type="pathway">
    <text evidence="9">Metabolic intermediate biosynthesis; acetyl-CoA biosynthesis; acetyl-CoA from acetate: step 1/2.</text>
</comment>
<evidence type="ECO:0000256" key="8">
    <source>
        <dbReference type="ARBA" id="ARBA00022842"/>
    </source>
</evidence>
<dbReference type="GO" id="GO:0005829">
    <property type="term" value="C:cytosol"/>
    <property type="evidence" value="ECO:0007669"/>
    <property type="project" value="TreeGrafter"/>
</dbReference>
<dbReference type="AlphaFoldDB" id="A0A7W6P4K9"/>
<dbReference type="PANTHER" id="PTHR21060">
    <property type="entry name" value="ACETATE KINASE"/>
    <property type="match status" value="1"/>
</dbReference>
<keyword evidence="2 9" id="KW-0963">Cytoplasm</keyword>
<comment type="subcellular location">
    <subcellularLocation>
        <location evidence="9">Cytoplasm</location>
    </subcellularLocation>
</comment>
<keyword evidence="5 9" id="KW-0547">Nucleotide-binding</keyword>
<feature type="binding site" evidence="9">
    <location>
        <begin position="337"/>
        <end position="341"/>
    </location>
    <ligand>
        <name>ATP</name>
        <dbReference type="ChEBI" id="CHEBI:30616"/>
    </ligand>
</feature>
<protein>
    <recommendedName>
        <fullName evidence="9">Acetate kinase</fullName>
        <ecNumber evidence="9">2.7.2.1</ecNumber>
    </recommendedName>
    <alternativeName>
        <fullName evidence="9">Acetokinase</fullName>
    </alternativeName>
</protein>
<keyword evidence="13" id="KW-1185">Reference proteome</keyword>
<dbReference type="GO" id="GO:0000287">
    <property type="term" value="F:magnesium ion binding"/>
    <property type="evidence" value="ECO:0007669"/>
    <property type="project" value="UniProtKB-UniRule"/>
</dbReference>
<sequence length="407" mass="43052">MKSCILVINCGSSSLKFALIDPVSQQEVLSGLAEKLGMAGSQITFKHGPTPRRSFRQPGEKDVSPLEGGNHAAAMDAIIARLKDEDLLDSVKAVGHRVVHGGEVFKSTVVIDDSVLAEIEKCSKLAPLHNPANLLGIRTAMQQFADLPQVAVFDTSFHQTMPEHAYLYAVPMSLYREHGVRRYGFHGTSYRYITSKAAELLGKPLEETAFVCAHLGNGASATAIKGGKSVDTTMGLTPLEGSVMGTRSGDIDPGIIGYLGSELNLSVAGVMDVLNKKSGLLGLSELSSDCRELQEAASAGNEAAKLALDIFSYRLAKHIAALTVGLGRLDALLLTGGIGENSAYVRANVINRLGFLGLKLDDDANAACTRGKVGRITTEESLPALVISTDEEMMIAMDTAKLAGLAA</sequence>
<gene>
    <name evidence="9" type="primary">ackA</name>
    <name evidence="12" type="ORF">GGQ66_004572</name>
</gene>
<evidence type="ECO:0000256" key="11">
    <source>
        <dbReference type="SAM" id="MobiDB-lite"/>
    </source>
</evidence>
<feature type="binding site" evidence="9">
    <location>
        <position position="16"/>
    </location>
    <ligand>
        <name>ATP</name>
        <dbReference type="ChEBI" id="CHEBI:30616"/>
    </ligand>
</feature>
<dbReference type="PROSITE" id="PS01075">
    <property type="entry name" value="ACETATE_KINASE_1"/>
    <property type="match status" value="1"/>
</dbReference>
<evidence type="ECO:0000256" key="6">
    <source>
        <dbReference type="ARBA" id="ARBA00022777"/>
    </source>
</evidence>
<dbReference type="PANTHER" id="PTHR21060:SF21">
    <property type="entry name" value="ACETATE KINASE"/>
    <property type="match status" value="1"/>
</dbReference>
<feature type="site" description="Transition state stabilizer" evidence="9">
    <location>
        <position position="186"/>
    </location>
</feature>
<dbReference type="GO" id="GO:0005524">
    <property type="term" value="F:ATP binding"/>
    <property type="evidence" value="ECO:0007669"/>
    <property type="project" value="UniProtKB-KW"/>
</dbReference>
<evidence type="ECO:0000256" key="5">
    <source>
        <dbReference type="ARBA" id="ARBA00022741"/>
    </source>
</evidence>
<dbReference type="GO" id="GO:0008776">
    <property type="term" value="F:acetate kinase activity"/>
    <property type="evidence" value="ECO:0007669"/>
    <property type="project" value="UniProtKB-UniRule"/>
</dbReference>
<dbReference type="GO" id="GO:0006083">
    <property type="term" value="P:acetate metabolic process"/>
    <property type="evidence" value="ECO:0007669"/>
    <property type="project" value="TreeGrafter"/>
</dbReference>
<dbReference type="PROSITE" id="PS01076">
    <property type="entry name" value="ACETATE_KINASE_2"/>
    <property type="match status" value="1"/>
</dbReference>
<keyword evidence="6 9" id="KW-0418">Kinase</keyword>
<evidence type="ECO:0000256" key="4">
    <source>
        <dbReference type="ARBA" id="ARBA00022723"/>
    </source>
</evidence>
<evidence type="ECO:0000256" key="3">
    <source>
        <dbReference type="ARBA" id="ARBA00022679"/>
    </source>
</evidence>
<feature type="binding site" evidence="9">
    <location>
        <position position="391"/>
    </location>
    <ligand>
        <name>Mg(2+)</name>
        <dbReference type="ChEBI" id="CHEBI:18420"/>
    </ligand>
</feature>
<name>A0A7W6P4K9_9HYPH</name>
<comment type="catalytic activity">
    <reaction evidence="9">
        <text>acetate + ATP = acetyl phosphate + ADP</text>
        <dbReference type="Rhea" id="RHEA:11352"/>
        <dbReference type="ChEBI" id="CHEBI:22191"/>
        <dbReference type="ChEBI" id="CHEBI:30089"/>
        <dbReference type="ChEBI" id="CHEBI:30616"/>
        <dbReference type="ChEBI" id="CHEBI:456216"/>
        <dbReference type="EC" id="2.7.2.1"/>
    </reaction>
</comment>
<dbReference type="EC" id="2.7.2.1" evidence="9"/>
<evidence type="ECO:0000256" key="9">
    <source>
        <dbReference type="HAMAP-Rule" id="MF_00020"/>
    </source>
</evidence>
<feature type="binding site" evidence="9">
    <location>
        <begin position="289"/>
        <end position="291"/>
    </location>
    <ligand>
        <name>ATP</name>
        <dbReference type="ChEBI" id="CHEBI:30616"/>
    </ligand>
</feature>
<evidence type="ECO:0000256" key="1">
    <source>
        <dbReference type="ARBA" id="ARBA00008748"/>
    </source>
</evidence>
<comment type="similarity">
    <text evidence="1 9 10">Belongs to the acetokinase family.</text>
</comment>
<dbReference type="InterPro" id="IPR043129">
    <property type="entry name" value="ATPase_NBD"/>
</dbReference>
<evidence type="ECO:0000256" key="7">
    <source>
        <dbReference type="ARBA" id="ARBA00022840"/>
    </source>
</evidence>
<dbReference type="GO" id="GO:0006085">
    <property type="term" value="P:acetyl-CoA biosynthetic process"/>
    <property type="evidence" value="ECO:0007669"/>
    <property type="project" value="UniProtKB-UniRule"/>
</dbReference>
<feature type="binding site" evidence="9">
    <location>
        <position position="9"/>
    </location>
    <ligand>
        <name>Mg(2+)</name>
        <dbReference type="ChEBI" id="CHEBI:18420"/>
    </ligand>
</feature>
<feature type="active site" description="Proton donor/acceptor" evidence="9">
    <location>
        <position position="154"/>
    </location>
</feature>
<dbReference type="SUPFAM" id="SSF53067">
    <property type="entry name" value="Actin-like ATPase domain"/>
    <property type="match status" value="2"/>
</dbReference>
<evidence type="ECO:0000256" key="10">
    <source>
        <dbReference type="RuleBase" id="RU003835"/>
    </source>
</evidence>
<organism evidence="12 13">
    <name type="scientific">Allorhizobium borbori</name>
    <dbReference type="NCBI Taxonomy" id="485907"/>
    <lineage>
        <taxon>Bacteria</taxon>
        <taxon>Pseudomonadati</taxon>
        <taxon>Pseudomonadota</taxon>
        <taxon>Alphaproteobacteria</taxon>
        <taxon>Hyphomicrobiales</taxon>
        <taxon>Rhizobiaceae</taxon>
        <taxon>Rhizobium/Agrobacterium group</taxon>
        <taxon>Allorhizobium</taxon>
    </lineage>
</organism>
<reference evidence="12 13" key="1">
    <citation type="submission" date="2020-08" db="EMBL/GenBank/DDBJ databases">
        <title>Genomic Encyclopedia of Type Strains, Phase IV (KMG-IV): sequencing the most valuable type-strain genomes for metagenomic binning, comparative biology and taxonomic classification.</title>
        <authorList>
            <person name="Goeker M."/>
        </authorList>
    </citation>
    <scope>NUCLEOTIDE SEQUENCE [LARGE SCALE GENOMIC DNA]</scope>
    <source>
        <strain evidence="12 13">DSM 26385</strain>
    </source>
</reference>
<dbReference type="UniPathway" id="UPA00340">
    <property type="reaction ID" value="UER00458"/>
</dbReference>
<dbReference type="PRINTS" id="PR00471">
    <property type="entry name" value="ACETATEKNASE"/>
</dbReference>
<keyword evidence="4 9" id="KW-0479">Metal-binding</keyword>
<feature type="binding site" evidence="9">
    <location>
        <begin position="214"/>
        <end position="218"/>
    </location>
    <ligand>
        <name>ATP</name>
        <dbReference type="ChEBI" id="CHEBI:30616"/>
    </ligand>
</feature>
<dbReference type="Proteomes" id="UP000584824">
    <property type="component" value="Unassembled WGS sequence"/>
</dbReference>
<evidence type="ECO:0000313" key="12">
    <source>
        <dbReference type="EMBL" id="MBB4105984.1"/>
    </source>
</evidence>
<dbReference type="InterPro" id="IPR023865">
    <property type="entry name" value="Aliphatic_acid_kinase_CS"/>
</dbReference>
<accession>A0A7W6P4K9</accession>
<feature type="binding site" evidence="9">
    <location>
        <position position="97"/>
    </location>
    <ligand>
        <name>substrate</name>
    </ligand>
</feature>
<comment type="caution">
    <text evidence="12">The sequence shown here is derived from an EMBL/GenBank/DDBJ whole genome shotgun (WGS) entry which is preliminary data.</text>
</comment>
<dbReference type="NCBIfam" id="TIGR00016">
    <property type="entry name" value="ackA"/>
    <property type="match status" value="1"/>
</dbReference>
<dbReference type="Pfam" id="PF00871">
    <property type="entry name" value="Acetate_kinase"/>
    <property type="match status" value="1"/>
</dbReference>
<proteinExistence type="inferred from homology"/>
<dbReference type="RefSeq" id="WP_183795955.1">
    <property type="nucleotide sequence ID" value="NZ_JACIDU010000042.1"/>
</dbReference>
<comment type="cofactor">
    <cofactor evidence="9">
        <name>Mg(2+)</name>
        <dbReference type="ChEBI" id="CHEBI:18420"/>
    </cofactor>
    <cofactor evidence="9">
        <name>Mn(2+)</name>
        <dbReference type="ChEBI" id="CHEBI:29035"/>
    </cofactor>
    <text evidence="9">Mg(2+). Can also accept Mn(2+).</text>
</comment>
<evidence type="ECO:0000313" key="13">
    <source>
        <dbReference type="Proteomes" id="UP000584824"/>
    </source>
</evidence>
<comment type="subunit">
    <text evidence="9">Homodimer.</text>
</comment>
<dbReference type="InterPro" id="IPR004372">
    <property type="entry name" value="Ac/propionate_kinase"/>
</dbReference>
<dbReference type="HAMAP" id="MF_00020">
    <property type="entry name" value="Acetate_kinase"/>
    <property type="match status" value="1"/>
</dbReference>
<feature type="site" description="Transition state stabilizer" evidence="9">
    <location>
        <position position="247"/>
    </location>
</feature>
<dbReference type="EMBL" id="JACIDU010000042">
    <property type="protein sequence ID" value="MBB4105984.1"/>
    <property type="molecule type" value="Genomic_DNA"/>
</dbReference>
<feature type="region of interest" description="Disordered" evidence="11">
    <location>
        <begin position="47"/>
        <end position="67"/>
    </location>
</feature>
<keyword evidence="8 9" id="KW-0460">Magnesium</keyword>
<dbReference type="CDD" id="cd24010">
    <property type="entry name" value="ASKHA_NBD_AcK_PK"/>
    <property type="match status" value="1"/>
</dbReference>
<dbReference type="PIRSF" id="PIRSF000722">
    <property type="entry name" value="Acetate_prop_kin"/>
    <property type="match status" value="1"/>
</dbReference>
<dbReference type="Gene3D" id="3.30.420.40">
    <property type="match status" value="2"/>
</dbReference>
<dbReference type="InterPro" id="IPR000890">
    <property type="entry name" value="Aliphatic_acid_kin_short-chain"/>
</dbReference>
<keyword evidence="3 9" id="KW-0808">Transferase</keyword>
<evidence type="ECO:0000256" key="2">
    <source>
        <dbReference type="ARBA" id="ARBA00022490"/>
    </source>
</evidence>